<dbReference type="AlphaFoldDB" id="A0A6J4V4N9"/>
<evidence type="ECO:0000313" key="4">
    <source>
        <dbReference type="EMBL" id="CAA9567990.1"/>
    </source>
</evidence>
<name>A0A6J4V4N9_9DEIN</name>
<dbReference type="GO" id="GO:0046872">
    <property type="term" value="F:metal ion binding"/>
    <property type="evidence" value="ECO:0007669"/>
    <property type="project" value="InterPro"/>
</dbReference>
<sequence length="504" mass="54371">MKTFRHVAGCSLLLAVLSASALAQTASPTAPTQTGTQAATAQNVNPETGIPESWPDPAALEFGDVTFNEPEPERAVLSNGLVVYLLEDPSLPLVSGAAFVKTGSLYDPENKSSLAALTADLMRSGGSAGRSADDIDERLETLAASVEVSAADLYTTASFSSLTENVAEVLDIFAGVLDEPTFVPERIDLAKGRALEDIRRENDDPVSIAVREFYRRVARGHPAGYIPTAQTVSAVTRADMVAFHKRYFKPNEAALAVSGDFDSAQMLALLEGTLGGWEWGKVSYPKLPPYNPDPAPRIYHAQKDLGQSIVLMGYPSVYAYTPEYNALDVANAVLGGGGFSSRIFTEVRTKRGLAYSAGSQVEQGFSYPGTFLVYAFTRTDATGQVIELLREQMREMATNPVSGAELEVQKSNTLNGAVFRFTSPAAIVQRTARAVEVLDLPAGYYDRYIEQVEAMTPAKVLAVARREFRPEDMLIMVVGDAAQFDRPLSDFGKVEEISLTLPTP</sequence>
<reference evidence="4" key="1">
    <citation type="submission" date="2020-02" db="EMBL/GenBank/DDBJ databases">
        <authorList>
            <person name="Meier V. D."/>
        </authorList>
    </citation>
    <scope>NUCLEOTIDE SEQUENCE</scope>
    <source>
        <strain evidence="4">AVDCRST_MAG86</strain>
    </source>
</reference>
<dbReference type="EMBL" id="CADCWP010000091">
    <property type="protein sequence ID" value="CAA9567990.1"/>
    <property type="molecule type" value="Genomic_DNA"/>
</dbReference>
<protein>
    <recommendedName>
        <fullName evidence="5">Insulinase family protein</fullName>
    </recommendedName>
</protein>
<evidence type="ECO:0000259" key="2">
    <source>
        <dbReference type="Pfam" id="PF00675"/>
    </source>
</evidence>
<feature type="domain" description="Peptidase M16 C-terminal" evidence="3">
    <location>
        <begin position="235"/>
        <end position="411"/>
    </location>
</feature>
<keyword evidence="1" id="KW-0732">Signal</keyword>
<gene>
    <name evidence="4" type="ORF">AVDCRST_MAG86-1255</name>
</gene>
<feature type="domain" description="Peptidase M16 N-terminal" evidence="2">
    <location>
        <begin position="84"/>
        <end position="221"/>
    </location>
</feature>
<feature type="chain" id="PRO_5026647611" description="Insulinase family protein" evidence="1">
    <location>
        <begin position="24"/>
        <end position="504"/>
    </location>
</feature>
<dbReference type="PANTHER" id="PTHR11851">
    <property type="entry name" value="METALLOPROTEASE"/>
    <property type="match status" value="1"/>
</dbReference>
<dbReference type="Pfam" id="PF00675">
    <property type="entry name" value="Peptidase_M16"/>
    <property type="match status" value="1"/>
</dbReference>
<accession>A0A6J4V4N9</accession>
<evidence type="ECO:0000259" key="3">
    <source>
        <dbReference type="Pfam" id="PF05193"/>
    </source>
</evidence>
<dbReference type="InterPro" id="IPR011765">
    <property type="entry name" value="Pept_M16_N"/>
</dbReference>
<proteinExistence type="predicted"/>
<dbReference type="Pfam" id="PF05193">
    <property type="entry name" value="Peptidase_M16_C"/>
    <property type="match status" value="1"/>
</dbReference>
<organism evidence="4">
    <name type="scientific">uncultured Truepera sp</name>
    <dbReference type="NCBI Taxonomy" id="543023"/>
    <lineage>
        <taxon>Bacteria</taxon>
        <taxon>Thermotogati</taxon>
        <taxon>Deinococcota</taxon>
        <taxon>Deinococci</taxon>
        <taxon>Trueperales</taxon>
        <taxon>Trueperaceae</taxon>
        <taxon>Truepera</taxon>
        <taxon>environmental samples</taxon>
    </lineage>
</organism>
<evidence type="ECO:0008006" key="5">
    <source>
        <dbReference type="Google" id="ProtNLM"/>
    </source>
</evidence>
<dbReference type="Gene3D" id="3.30.830.10">
    <property type="entry name" value="Metalloenzyme, LuxS/M16 peptidase-like"/>
    <property type="match status" value="2"/>
</dbReference>
<dbReference type="PANTHER" id="PTHR11851:SF225">
    <property type="entry name" value="NON-PEPTIDASE HOMOLOG YMXG"/>
    <property type="match status" value="1"/>
</dbReference>
<dbReference type="InterPro" id="IPR011249">
    <property type="entry name" value="Metalloenz_LuxS/M16"/>
</dbReference>
<dbReference type="InterPro" id="IPR050361">
    <property type="entry name" value="MPP/UQCRC_Complex"/>
</dbReference>
<evidence type="ECO:0000256" key="1">
    <source>
        <dbReference type="SAM" id="SignalP"/>
    </source>
</evidence>
<dbReference type="SUPFAM" id="SSF63411">
    <property type="entry name" value="LuxS/MPP-like metallohydrolase"/>
    <property type="match status" value="2"/>
</dbReference>
<feature type="signal peptide" evidence="1">
    <location>
        <begin position="1"/>
        <end position="23"/>
    </location>
</feature>
<dbReference type="InterPro" id="IPR007863">
    <property type="entry name" value="Peptidase_M16_C"/>
</dbReference>